<feature type="transmembrane region" description="Helical" evidence="1">
    <location>
        <begin position="6"/>
        <end position="25"/>
    </location>
</feature>
<evidence type="ECO:0000313" key="2">
    <source>
        <dbReference type="EMBL" id="CAL1530293.1"/>
    </source>
</evidence>
<accession>A0AAV2HE16</accession>
<keyword evidence="3" id="KW-1185">Reference proteome</keyword>
<evidence type="ECO:0000256" key="1">
    <source>
        <dbReference type="SAM" id="Phobius"/>
    </source>
</evidence>
<dbReference type="GO" id="GO:0034632">
    <property type="term" value="F:retinol transmembrane transporter activity"/>
    <property type="evidence" value="ECO:0007669"/>
    <property type="project" value="InterPro"/>
</dbReference>
<comment type="caution">
    <text evidence="2">The sequence shown here is derived from an EMBL/GenBank/DDBJ whole genome shotgun (WGS) entry which is preliminary data.</text>
</comment>
<keyword evidence="1" id="KW-1133">Transmembrane helix</keyword>
<evidence type="ECO:0000313" key="3">
    <source>
        <dbReference type="Proteomes" id="UP001497497"/>
    </source>
</evidence>
<gene>
    <name evidence="2" type="ORF">GSLYS_00004426001</name>
</gene>
<name>A0AAV2HE16_LYMST</name>
<proteinExistence type="predicted"/>
<protein>
    <submittedName>
        <fullName evidence="2">Uncharacterized protein</fullName>
    </submittedName>
</protein>
<reference evidence="2 3" key="1">
    <citation type="submission" date="2024-04" db="EMBL/GenBank/DDBJ databases">
        <authorList>
            <consortium name="Genoscope - CEA"/>
            <person name="William W."/>
        </authorList>
    </citation>
    <scope>NUCLEOTIDE SEQUENCE [LARGE SCALE GENOMIC DNA]</scope>
</reference>
<organism evidence="2 3">
    <name type="scientific">Lymnaea stagnalis</name>
    <name type="common">Great pond snail</name>
    <name type="synonym">Helix stagnalis</name>
    <dbReference type="NCBI Taxonomy" id="6523"/>
    <lineage>
        <taxon>Eukaryota</taxon>
        <taxon>Metazoa</taxon>
        <taxon>Spiralia</taxon>
        <taxon>Lophotrochozoa</taxon>
        <taxon>Mollusca</taxon>
        <taxon>Gastropoda</taxon>
        <taxon>Heterobranchia</taxon>
        <taxon>Euthyneura</taxon>
        <taxon>Panpulmonata</taxon>
        <taxon>Hygrophila</taxon>
        <taxon>Lymnaeoidea</taxon>
        <taxon>Lymnaeidae</taxon>
        <taxon>Lymnaea</taxon>
    </lineage>
</organism>
<dbReference type="AlphaFoldDB" id="A0AAV2HE16"/>
<feature type="non-terminal residue" evidence="2">
    <location>
        <position position="1"/>
    </location>
</feature>
<dbReference type="Pfam" id="PF14752">
    <property type="entry name" value="RBP_receptor"/>
    <property type="match status" value="1"/>
</dbReference>
<keyword evidence="1" id="KW-0812">Transmembrane</keyword>
<dbReference type="GO" id="GO:0038023">
    <property type="term" value="F:signaling receptor activity"/>
    <property type="evidence" value="ECO:0007669"/>
    <property type="project" value="InterPro"/>
</dbReference>
<sequence>TYFLLFYNIFLGFASCLMRVTKSLMIGTLMMSRLDISVLPDEFHSFDSGTL</sequence>
<dbReference type="EMBL" id="CAXITT010000066">
    <property type="protein sequence ID" value="CAL1530293.1"/>
    <property type="molecule type" value="Genomic_DNA"/>
</dbReference>
<dbReference type="Proteomes" id="UP001497497">
    <property type="component" value="Unassembled WGS sequence"/>
</dbReference>
<keyword evidence="1" id="KW-0472">Membrane</keyword>
<dbReference type="InterPro" id="IPR026612">
    <property type="entry name" value="STRA6-like"/>
</dbReference>